<reference evidence="10" key="1">
    <citation type="submission" date="2021-05" db="EMBL/GenBank/DDBJ databases">
        <title>Energy efficiency and biological interactions define the core microbiome of deep oligotrophic groundwater.</title>
        <authorList>
            <person name="Mehrshad M."/>
            <person name="Lopez-Fernandez M."/>
            <person name="Bell E."/>
            <person name="Bernier-Latmani R."/>
            <person name="Bertilsson S."/>
            <person name="Dopson M."/>
        </authorList>
    </citation>
    <scope>NUCLEOTIDE SEQUENCE</scope>
    <source>
        <strain evidence="10">Modern_marine.mb.64</strain>
    </source>
</reference>
<gene>
    <name evidence="8 10" type="primary">cmk</name>
    <name evidence="10" type="ORF">KJ970_09850</name>
</gene>
<dbReference type="Pfam" id="PF02224">
    <property type="entry name" value="Cytidylate_kin"/>
    <property type="match status" value="1"/>
</dbReference>
<dbReference type="NCBIfam" id="TIGR00017">
    <property type="entry name" value="cmk"/>
    <property type="match status" value="1"/>
</dbReference>
<dbReference type="EMBL" id="JAHJDP010000048">
    <property type="protein sequence ID" value="MBU2691221.1"/>
    <property type="molecule type" value="Genomic_DNA"/>
</dbReference>
<keyword evidence="8" id="KW-0963">Cytoplasm</keyword>
<organism evidence="10 11">
    <name type="scientific">Eiseniibacteriota bacterium</name>
    <dbReference type="NCBI Taxonomy" id="2212470"/>
    <lineage>
        <taxon>Bacteria</taxon>
        <taxon>Candidatus Eiseniibacteriota</taxon>
    </lineage>
</organism>
<evidence type="ECO:0000256" key="4">
    <source>
        <dbReference type="ARBA" id="ARBA00022777"/>
    </source>
</evidence>
<keyword evidence="5 8" id="KW-0067">ATP-binding</keyword>
<comment type="catalytic activity">
    <reaction evidence="6 8">
        <text>dCMP + ATP = dCDP + ADP</text>
        <dbReference type="Rhea" id="RHEA:25094"/>
        <dbReference type="ChEBI" id="CHEBI:30616"/>
        <dbReference type="ChEBI" id="CHEBI:57566"/>
        <dbReference type="ChEBI" id="CHEBI:58593"/>
        <dbReference type="ChEBI" id="CHEBI:456216"/>
        <dbReference type="EC" id="2.7.4.25"/>
    </reaction>
</comment>
<comment type="subcellular location">
    <subcellularLocation>
        <location evidence="8">Cytoplasm</location>
    </subcellularLocation>
</comment>
<keyword evidence="4 8" id="KW-0418">Kinase</keyword>
<evidence type="ECO:0000256" key="8">
    <source>
        <dbReference type="HAMAP-Rule" id="MF_00238"/>
    </source>
</evidence>
<evidence type="ECO:0000256" key="6">
    <source>
        <dbReference type="ARBA" id="ARBA00047615"/>
    </source>
</evidence>
<dbReference type="GO" id="GO:0005737">
    <property type="term" value="C:cytoplasm"/>
    <property type="evidence" value="ECO:0007669"/>
    <property type="project" value="UniProtKB-SubCell"/>
</dbReference>
<protein>
    <recommendedName>
        <fullName evidence="8">Cytidylate kinase</fullName>
        <shortName evidence="8">CK</shortName>
        <ecNumber evidence="8">2.7.4.25</ecNumber>
    </recommendedName>
    <alternativeName>
        <fullName evidence="8">Cytidine monophosphate kinase</fullName>
        <shortName evidence="8">CMP kinase</shortName>
    </alternativeName>
</protein>
<comment type="caution">
    <text evidence="10">The sequence shown here is derived from an EMBL/GenBank/DDBJ whole genome shotgun (WGS) entry which is preliminary data.</text>
</comment>
<dbReference type="InterPro" id="IPR027417">
    <property type="entry name" value="P-loop_NTPase"/>
</dbReference>
<comment type="similarity">
    <text evidence="1 8">Belongs to the cytidylate kinase family. Type 1 subfamily.</text>
</comment>
<evidence type="ECO:0000313" key="10">
    <source>
        <dbReference type="EMBL" id="MBU2691221.1"/>
    </source>
</evidence>
<dbReference type="Gene3D" id="3.40.50.300">
    <property type="entry name" value="P-loop containing nucleotide triphosphate hydrolases"/>
    <property type="match status" value="1"/>
</dbReference>
<dbReference type="InterPro" id="IPR003136">
    <property type="entry name" value="Cytidylate_kin"/>
</dbReference>
<dbReference type="GO" id="GO:0006220">
    <property type="term" value="P:pyrimidine nucleotide metabolic process"/>
    <property type="evidence" value="ECO:0007669"/>
    <property type="project" value="UniProtKB-UniRule"/>
</dbReference>
<dbReference type="CDD" id="cd02020">
    <property type="entry name" value="CMPK"/>
    <property type="match status" value="1"/>
</dbReference>
<proteinExistence type="inferred from homology"/>
<dbReference type="GO" id="GO:0005524">
    <property type="term" value="F:ATP binding"/>
    <property type="evidence" value="ECO:0007669"/>
    <property type="project" value="UniProtKB-UniRule"/>
</dbReference>
<sequence>MTPDIIAIDGPAGTGKTTSAAGVAHELGFAYIDSGAVYRAIAVAAVDAGIENLPDPRVDALLTQVTVTADTSAGLFRVFVNGDEVTARLREPRVSNLSSVLAVRVDVREKVDRVLHRLAESQSVVIEGRDIGTVVFPDAILKIFLTADRRERAQRRLKDLEKLGSAPSVDEVEEEIAERDSRDSGRAVAPLKRHPDAIVIDTTAMTPAEQIQCIVQAYRRRRAPGGL</sequence>
<feature type="domain" description="Cytidylate kinase" evidence="9">
    <location>
        <begin position="6"/>
        <end position="219"/>
    </location>
</feature>
<keyword evidence="3 8" id="KW-0547">Nucleotide-binding</keyword>
<accession>A0A948RVD7</accession>
<evidence type="ECO:0000256" key="3">
    <source>
        <dbReference type="ARBA" id="ARBA00022741"/>
    </source>
</evidence>
<feature type="binding site" evidence="8">
    <location>
        <begin position="10"/>
        <end position="18"/>
    </location>
    <ligand>
        <name>ATP</name>
        <dbReference type="ChEBI" id="CHEBI:30616"/>
    </ligand>
</feature>
<keyword evidence="2 8" id="KW-0808">Transferase</keyword>
<evidence type="ECO:0000256" key="7">
    <source>
        <dbReference type="ARBA" id="ARBA00048478"/>
    </source>
</evidence>
<evidence type="ECO:0000313" key="11">
    <source>
        <dbReference type="Proteomes" id="UP000777784"/>
    </source>
</evidence>
<dbReference type="InterPro" id="IPR011994">
    <property type="entry name" value="Cytidylate_kinase_dom"/>
</dbReference>
<evidence type="ECO:0000256" key="5">
    <source>
        <dbReference type="ARBA" id="ARBA00022840"/>
    </source>
</evidence>
<dbReference type="SUPFAM" id="SSF52540">
    <property type="entry name" value="P-loop containing nucleoside triphosphate hydrolases"/>
    <property type="match status" value="1"/>
</dbReference>
<dbReference type="Proteomes" id="UP000777784">
    <property type="component" value="Unassembled WGS sequence"/>
</dbReference>
<dbReference type="AlphaFoldDB" id="A0A948RVD7"/>
<comment type="catalytic activity">
    <reaction evidence="7 8">
        <text>CMP + ATP = CDP + ADP</text>
        <dbReference type="Rhea" id="RHEA:11600"/>
        <dbReference type="ChEBI" id="CHEBI:30616"/>
        <dbReference type="ChEBI" id="CHEBI:58069"/>
        <dbReference type="ChEBI" id="CHEBI:60377"/>
        <dbReference type="ChEBI" id="CHEBI:456216"/>
        <dbReference type="EC" id="2.7.4.25"/>
    </reaction>
</comment>
<evidence type="ECO:0000256" key="1">
    <source>
        <dbReference type="ARBA" id="ARBA00009427"/>
    </source>
</evidence>
<evidence type="ECO:0000256" key="2">
    <source>
        <dbReference type="ARBA" id="ARBA00022679"/>
    </source>
</evidence>
<dbReference type="HAMAP" id="MF_00238">
    <property type="entry name" value="Cytidyl_kinase_type1"/>
    <property type="match status" value="1"/>
</dbReference>
<evidence type="ECO:0000259" key="9">
    <source>
        <dbReference type="Pfam" id="PF02224"/>
    </source>
</evidence>
<dbReference type="GO" id="GO:0036431">
    <property type="term" value="F:dCMP kinase activity"/>
    <property type="evidence" value="ECO:0007669"/>
    <property type="project" value="InterPro"/>
</dbReference>
<name>A0A948RVD7_UNCEI</name>
<dbReference type="EC" id="2.7.4.25" evidence="8"/>